<dbReference type="SUPFAM" id="SSF51126">
    <property type="entry name" value="Pectin lyase-like"/>
    <property type="match status" value="1"/>
</dbReference>
<name>A0ABV8SWK3_9GAMM</name>
<organism evidence="1 2">
    <name type="scientific">Steroidobacter flavus</name>
    <dbReference type="NCBI Taxonomy" id="1842136"/>
    <lineage>
        <taxon>Bacteria</taxon>
        <taxon>Pseudomonadati</taxon>
        <taxon>Pseudomonadota</taxon>
        <taxon>Gammaproteobacteria</taxon>
        <taxon>Steroidobacterales</taxon>
        <taxon>Steroidobacteraceae</taxon>
        <taxon>Steroidobacter</taxon>
    </lineage>
</organism>
<keyword evidence="2" id="KW-1185">Reference proteome</keyword>
<dbReference type="Gene3D" id="2.160.20.10">
    <property type="entry name" value="Single-stranded right-handed beta-helix, Pectin lyase-like"/>
    <property type="match status" value="2"/>
</dbReference>
<accession>A0ABV8SWK3</accession>
<protein>
    <submittedName>
        <fullName evidence="1">Right-handed parallel beta-helix repeat-containing protein</fullName>
    </submittedName>
</protein>
<dbReference type="InterPro" id="IPR012334">
    <property type="entry name" value="Pectin_lyas_fold"/>
</dbReference>
<evidence type="ECO:0000313" key="2">
    <source>
        <dbReference type="Proteomes" id="UP001595904"/>
    </source>
</evidence>
<gene>
    <name evidence="1" type="ORF">ACFPN2_20810</name>
</gene>
<dbReference type="Proteomes" id="UP001595904">
    <property type="component" value="Unassembled WGS sequence"/>
</dbReference>
<comment type="caution">
    <text evidence="1">The sequence shown here is derived from an EMBL/GenBank/DDBJ whole genome shotgun (WGS) entry which is preliminary data.</text>
</comment>
<dbReference type="PANTHER" id="PTHR36453:SF1">
    <property type="entry name" value="RIGHT HANDED BETA HELIX DOMAIN-CONTAINING PROTEIN"/>
    <property type="match status" value="1"/>
</dbReference>
<dbReference type="RefSeq" id="WP_380599994.1">
    <property type="nucleotide sequence ID" value="NZ_JBHSDU010000003.1"/>
</dbReference>
<dbReference type="EMBL" id="JBHSDU010000003">
    <property type="protein sequence ID" value="MFC4311555.1"/>
    <property type="molecule type" value="Genomic_DNA"/>
</dbReference>
<evidence type="ECO:0000313" key="1">
    <source>
        <dbReference type="EMBL" id="MFC4311555.1"/>
    </source>
</evidence>
<dbReference type="InterPro" id="IPR011050">
    <property type="entry name" value="Pectin_lyase_fold/virulence"/>
</dbReference>
<reference evidence="2" key="1">
    <citation type="journal article" date="2019" name="Int. J. Syst. Evol. Microbiol.">
        <title>The Global Catalogue of Microorganisms (GCM) 10K type strain sequencing project: providing services to taxonomists for standard genome sequencing and annotation.</title>
        <authorList>
            <consortium name="The Broad Institute Genomics Platform"/>
            <consortium name="The Broad Institute Genome Sequencing Center for Infectious Disease"/>
            <person name="Wu L."/>
            <person name="Ma J."/>
        </authorList>
    </citation>
    <scope>NUCLEOTIDE SEQUENCE [LARGE SCALE GENOMIC DNA]</scope>
    <source>
        <strain evidence="2">CGMCC 1.10759</strain>
    </source>
</reference>
<dbReference type="PANTHER" id="PTHR36453">
    <property type="entry name" value="SECRETED PROTEIN-RELATED"/>
    <property type="match status" value="1"/>
</dbReference>
<sequence>MTLLGMARGTALALCVWPVVGFSAFVPDNQRNVETVTFTVSPQGDDSADGSATRPFKTLARAQQAVRSVNSNANVVVLLADGIYRIADPLHFTPADGGQDGNNVTWQSAPNASPVIAGSLPVTGWKISDAARQIYVADVPAGTDTRQLWVNNRLAKPASIEIPRSAIEFDAEGMTINDPKYDYLASLPTQHRIEVQATGYFTNRLSPVKSIAGRKLLMQQPAWDNNTWGYDTLNAPVGSESAHLYLNNSLAFLTQPNQFYVDPEGGKLYYRPAAGVTPEQMTVELPRLPYLVAIGGSYERPVRDLTFKGIRFSYTSWMGPSSPEGYADQQSGAYLTGVTPGRPKDAFKSCVWGCRAFETRRNDWSQIPAAVQVSAAERIVFDQVVFAHLGQIGLGIGNNDNAHATGVGLGARSIEVKRSVFNDLAGGAILAGGISRDAHHPSNPRMANRNVVIANNRIKTVSQVYMDNSAILSTYVDSAIILHNDISDAPYDGIDIGWGWGINDVGGNAVYRIAERGHYDHPDNLIYDTPTLHRRVMVAYNRLYNIKTRFHDGGAIYNLSASPDTFIAENYVYNIPDRIALYLDEGSRYITIRNNVVDGAGTWLNINTVGSYQPLRTSTDNKAVGNWHTEGKVGGLWDAYNNNLMEGNQLIKGGKWPAEARRVMENAGIQKEAGAVAYGDAR</sequence>
<proteinExistence type="predicted"/>